<proteinExistence type="predicted"/>
<dbReference type="STRING" id="1227077.SAMN04515668_1251"/>
<feature type="transmembrane region" description="Helical" evidence="1">
    <location>
        <begin position="204"/>
        <end position="223"/>
    </location>
</feature>
<keyword evidence="1" id="KW-0812">Transmembrane</keyword>
<evidence type="ECO:0000256" key="1">
    <source>
        <dbReference type="SAM" id="Phobius"/>
    </source>
</evidence>
<feature type="transmembrane region" description="Helical" evidence="1">
    <location>
        <begin position="115"/>
        <end position="134"/>
    </location>
</feature>
<dbReference type="EMBL" id="FOXS01000001">
    <property type="protein sequence ID" value="SFQ04236.1"/>
    <property type="molecule type" value="Genomic_DNA"/>
</dbReference>
<reference evidence="3" key="1">
    <citation type="submission" date="2016-10" db="EMBL/GenBank/DDBJ databases">
        <authorList>
            <person name="Varghese N."/>
            <person name="Submissions S."/>
        </authorList>
    </citation>
    <scope>NUCLEOTIDE SEQUENCE [LARGE SCALE GENOMIC DNA]</scope>
    <source>
        <strain evidence="3">OR362-8,ATCC BAA-1266,JCM 13504</strain>
    </source>
</reference>
<feature type="transmembrane region" description="Helical" evidence="1">
    <location>
        <begin position="180"/>
        <end position="198"/>
    </location>
</feature>
<evidence type="ECO:0000313" key="3">
    <source>
        <dbReference type="Proteomes" id="UP000199029"/>
    </source>
</evidence>
<feature type="transmembrane region" description="Helical" evidence="1">
    <location>
        <begin position="140"/>
        <end position="159"/>
    </location>
</feature>
<protein>
    <submittedName>
        <fullName evidence="2">Uncharacterized protein</fullName>
    </submittedName>
</protein>
<feature type="transmembrane region" description="Helical" evidence="1">
    <location>
        <begin position="235"/>
        <end position="256"/>
    </location>
</feature>
<dbReference type="InterPro" id="IPR008969">
    <property type="entry name" value="CarboxyPept-like_regulatory"/>
</dbReference>
<keyword evidence="3" id="KW-1185">Reference proteome</keyword>
<dbReference type="Pfam" id="PF13715">
    <property type="entry name" value="CarbopepD_reg_2"/>
    <property type="match status" value="1"/>
</dbReference>
<dbReference type="RefSeq" id="WP_177204610.1">
    <property type="nucleotide sequence ID" value="NZ_FOXS01000001.1"/>
</dbReference>
<keyword evidence="1" id="KW-1133">Transmembrane helix</keyword>
<dbReference type="AlphaFoldDB" id="A0A1I5VBC9"/>
<keyword evidence="1" id="KW-0472">Membrane</keyword>
<evidence type="ECO:0000313" key="2">
    <source>
        <dbReference type="EMBL" id="SFQ04236.1"/>
    </source>
</evidence>
<feature type="transmembrane region" description="Helical" evidence="1">
    <location>
        <begin position="57"/>
        <end position="77"/>
    </location>
</feature>
<dbReference type="Proteomes" id="UP000199029">
    <property type="component" value="Unassembled WGS sequence"/>
</dbReference>
<accession>A0A1I5VBC9</accession>
<organism evidence="2 3">
    <name type="scientific">Hymenobacter arizonensis</name>
    <name type="common">Siccationidurans arizonensis</name>
    <dbReference type="NCBI Taxonomy" id="1227077"/>
    <lineage>
        <taxon>Bacteria</taxon>
        <taxon>Pseudomonadati</taxon>
        <taxon>Bacteroidota</taxon>
        <taxon>Cytophagia</taxon>
        <taxon>Cytophagales</taxon>
        <taxon>Hymenobacteraceae</taxon>
        <taxon>Hymenobacter</taxon>
    </lineage>
</organism>
<gene>
    <name evidence="2" type="ORF">SAMN04515668_1251</name>
</gene>
<feature type="transmembrane region" description="Helical" evidence="1">
    <location>
        <begin position="83"/>
        <end position="103"/>
    </location>
</feature>
<dbReference type="SUPFAM" id="SSF49464">
    <property type="entry name" value="Carboxypeptidase regulatory domain-like"/>
    <property type="match status" value="1"/>
</dbReference>
<feature type="transmembrane region" description="Helical" evidence="1">
    <location>
        <begin position="27"/>
        <end position="45"/>
    </location>
</feature>
<sequence>MLLALLPAPFFALAATALPVRMVLGLHIAAGATSLFAGLVPMLGRKGGNTHVRAGRLYVYCMITVATTAVVLCLLQPLTIGRLMLTGVAVLSFYLSFSGWRAARRHSATLLTSDVVLAAVTSVVGLLMLAAGVWLQAVLFGFFGVLICLFAGLDTVHGLRPRPVSTPTPWIFRHFIRLGGSYIATFTAFVVVNLGRWLPTDAPQWAGLAGWIAPTIIGTIFITRTVRWYKRRLQPASATAARAVGVVPLLLVLAAWPARPAAAQATAPRLLAGLITDAAGQPLGYATVGVVGQGVGTVADEHGSFRLSLPATVTPTDSLRFALLGYASRTWSLVALPPAPVTVALPQASVSLADVAVRARGLDSARIGTHRYRTNLQTNFALGT</sequence>
<name>A0A1I5VBC9_HYMAR</name>